<feature type="transmembrane region" description="Helical" evidence="1">
    <location>
        <begin position="134"/>
        <end position="156"/>
    </location>
</feature>
<dbReference type="AlphaFoldDB" id="C3ZU83"/>
<gene>
    <name evidence="2" type="ORF">BRAFLDRAFT_87353</name>
</gene>
<protein>
    <submittedName>
        <fullName evidence="2">Uncharacterized protein</fullName>
    </submittedName>
</protein>
<keyword evidence="1" id="KW-0812">Transmembrane</keyword>
<dbReference type="EMBL" id="GG666681">
    <property type="protein sequence ID" value="EEN43969.1"/>
    <property type="molecule type" value="Genomic_DNA"/>
</dbReference>
<name>C3ZU83_BRAFL</name>
<evidence type="ECO:0000256" key="1">
    <source>
        <dbReference type="SAM" id="Phobius"/>
    </source>
</evidence>
<accession>C3ZU83</accession>
<proteinExistence type="predicted"/>
<evidence type="ECO:0000313" key="2">
    <source>
        <dbReference type="EMBL" id="EEN43969.1"/>
    </source>
</evidence>
<sequence length="331" mass="36074">MFYIVVSYGHAAITAILYSGGPAVPGGGPYIGRLPELAGGRDIDFLLCHMTYVLCCCFRHAAISAILHAAITAILYSGGPAVPGGGPYIGRLPDWPEGDMDFLLCHMTYVLYCCFRHAAISAILYSGGPAVPDMHLSVLSCVVVALLCLVGVHISAGYPDWQEDDMDCLMSCETCLSMYDWPRHFDLASCYRQCERSYLPVRYSEWSVCELTLKMGGTKASQPMGVFRGKRAAVWRGSRERRDKTLPDQQYHRTEGLTIGRTKNGGTDHLPVRQAFAGPAVPRNGGTDHWPVRQAIPGPAVPGNGGTDHLPPGVLTQGERPDFRETLVLQT</sequence>
<keyword evidence="1" id="KW-0472">Membrane</keyword>
<organism>
    <name type="scientific">Branchiostoma floridae</name>
    <name type="common">Florida lancelet</name>
    <name type="synonym">Amphioxus</name>
    <dbReference type="NCBI Taxonomy" id="7739"/>
    <lineage>
        <taxon>Eukaryota</taxon>
        <taxon>Metazoa</taxon>
        <taxon>Chordata</taxon>
        <taxon>Cephalochordata</taxon>
        <taxon>Leptocardii</taxon>
        <taxon>Amphioxiformes</taxon>
        <taxon>Branchiostomatidae</taxon>
        <taxon>Branchiostoma</taxon>
    </lineage>
</organism>
<reference evidence="2" key="1">
    <citation type="journal article" date="2008" name="Nature">
        <title>The amphioxus genome and the evolution of the chordate karyotype.</title>
        <authorList>
            <consortium name="US DOE Joint Genome Institute (JGI-PGF)"/>
            <person name="Putnam N.H."/>
            <person name="Butts T."/>
            <person name="Ferrier D.E.K."/>
            <person name="Furlong R.F."/>
            <person name="Hellsten U."/>
            <person name="Kawashima T."/>
            <person name="Robinson-Rechavi M."/>
            <person name="Shoguchi E."/>
            <person name="Terry A."/>
            <person name="Yu J.-K."/>
            <person name="Benito-Gutierrez E.L."/>
            <person name="Dubchak I."/>
            <person name="Garcia-Fernandez J."/>
            <person name="Gibson-Brown J.J."/>
            <person name="Grigoriev I.V."/>
            <person name="Horton A.C."/>
            <person name="de Jong P.J."/>
            <person name="Jurka J."/>
            <person name="Kapitonov V.V."/>
            <person name="Kohara Y."/>
            <person name="Kuroki Y."/>
            <person name="Lindquist E."/>
            <person name="Lucas S."/>
            <person name="Osoegawa K."/>
            <person name="Pennacchio L.A."/>
            <person name="Salamov A.A."/>
            <person name="Satou Y."/>
            <person name="Sauka-Spengler T."/>
            <person name="Schmutz J."/>
            <person name="Shin-I T."/>
            <person name="Toyoda A."/>
            <person name="Bronner-Fraser M."/>
            <person name="Fujiyama A."/>
            <person name="Holland L.Z."/>
            <person name="Holland P.W.H."/>
            <person name="Satoh N."/>
            <person name="Rokhsar D.S."/>
        </authorList>
    </citation>
    <scope>NUCLEOTIDE SEQUENCE [LARGE SCALE GENOMIC DNA]</scope>
    <source>
        <strain evidence="2">S238N-H82</strain>
        <tissue evidence="2">Testes</tissue>
    </source>
</reference>
<feature type="transmembrane region" description="Helical" evidence="1">
    <location>
        <begin position="109"/>
        <end position="128"/>
    </location>
</feature>
<keyword evidence="1" id="KW-1133">Transmembrane helix</keyword>
<dbReference type="InParanoid" id="C3ZU83"/>